<evidence type="ECO:0000256" key="1">
    <source>
        <dbReference type="SAM" id="MobiDB-lite"/>
    </source>
</evidence>
<feature type="compositionally biased region" description="Basic and acidic residues" evidence="1">
    <location>
        <begin position="364"/>
        <end position="413"/>
    </location>
</feature>
<keyword evidence="4" id="KW-1185">Reference proteome</keyword>
<dbReference type="AlphaFoldDB" id="A0AA88DAK1"/>
<feature type="compositionally biased region" description="Acidic residues" evidence="1">
    <location>
        <begin position="308"/>
        <end position="320"/>
    </location>
</feature>
<feature type="compositionally biased region" description="Acidic residues" evidence="1">
    <location>
        <begin position="331"/>
        <end position="342"/>
    </location>
</feature>
<reference evidence="3" key="1">
    <citation type="submission" date="2023-07" db="EMBL/GenBank/DDBJ databases">
        <title>draft genome sequence of fig (Ficus carica).</title>
        <authorList>
            <person name="Takahashi T."/>
            <person name="Nishimura K."/>
        </authorList>
    </citation>
    <scope>NUCLEOTIDE SEQUENCE</scope>
</reference>
<gene>
    <name evidence="3" type="ORF">TIFTF001_019939</name>
</gene>
<dbReference type="EMBL" id="BTGU01000035">
    <property type="protein sequence ID" value="GMN50785.1"/>
    <property type="molecule type" value="Genomic_DNA"/>
</dbReference>
<dbReference type="Pfam" id="PF09331">
    <property type="entry name" value="DUF1985"/>
    <property type="match status" value="1"/>
</dbReference>
<protein>
    <recommendedName>
        <fullName evidence="2">DUF1985 domain-containing protein</fullName>
    </recommendedName>
</protein>
<feature type="region of interest" description="Disordered" evidence="1">
    <location>
        <begin position="299"/>
        <end position="342"/>
    </location>
</feature>
<feature type="region of interest" description="Disordered" evidence="1">
    <location>
        <begin position="360"/>
        <end position="445"/>
    </location>
</feature>
<evidence type="ECO:0000313" key="4">
    <source>
        <dbReference type="Proteomes" id="UP001187192"/>
    </source>
</evidence>
<comment type="caution">
    <text evidence="3">The sequence shown here is derived from an EMBL/GenBank/DDBJ whole genome shotgun (WGS) entry which is preliminary data.</text>
</comment>
<sequence length="445" mass="51413">MGDALWFEVGEELDKFSINEFYLITDMKYVGSTHLAPAVDNRLMSRYFSTLQAMSRKHLEMQLPNAKFDNDDDIVKLGLLSMIFCIPLANENFVKIDPKYFALADNLEEFNAFPWSVLTWEATRAAIYNATIPTIAGKFMTKHVEAIPLMLSWTSVDNVKFDAMMSALTDVGEKQLWCLMMMPNDKEMKEPCVAQLYLKDPTVVPQAPRKTPITQSSTATNYNWLEFQKEIRREGNPTTTYRVNYRHKRNVHNDDSDAMKTNSDDLRFGPQDDGFLDSDIGFVADKGVKAAMDFLNADKEDKDKEKKDEEEEENEDDERENDGVILKNSILDEDEEKEVEEDEGRYLICVGKKIRITKKKEKREKKYENGKGKEEEKKDEKAKGEEEERNDEEAAMKQDKEERKNKEAAKEQEENINDQVVTQWLSSPCSDEDGQSLCPPTRFLR</sequence>
<proteinExistence type="predicted"/>
<name>A0AA88DAK1_FICCA</name>
<organism evidence="3 4">
    <name type="scientific">Ficus carica</name>
    <name type="common">Common fig</name>
    <dbReference type="NCBI Taxonomy" id="3494"/>
    <lineage>
        <taxon>Eukaryota</taxon>
        <taxon>Viridiplantae</taxon>
        <taxon>Streptophyta</taxon>
        <taxon>Embryophyta</taxon>
        <taxon>Tracheophyta</taxon>
        <taxon>Spermatophyta</taxon>
        <taxon>Magnoliopsida</taxon>
        <taxon>eudicotyledons</taxon>
        <taxon>Gunneridae</taxon>
        <taxon>Pentapetalae</taxon>
        <taxon>rosids</taxon>
        <taxon>fabids</taxon>
        <taxon>Rosales</taxon>
        <taxon>Moraceae</taxon>
        <taxon>Ficeae</taxon>
        <taxon>Ficus</taxon>
    </lineage>
</organism>
<feature type="compositionally biased region" description="Polar residues" evidence="1">
    <location>
        <begin position="417"/>
        <end position="429"/>
    </location>
</feature>
<dbReference type="InterPro" id="IPR015410">
    <property type="entry name" value="DUF1985"/>
</dbReference>
<feature type="domain" description="DUF1985" evidence="2">
    <location>
        <begin position="3"/>
        <end position="122"/>
    </location>
</feature>
<dbReference type="PANTHER" id="PTHR48449:SF1">
    <property type="entry name" value="DUF1985 DOMAIN-CONTAINING PROTEIN"/>
    <property type="match status" value="1"/>
</dbReference>
<dbReference type="Proteomes" id="UP001187192">
    <property type="component" value="Unassembled WGS sequence"/>
</dbReference>
<accession>A0AA88DAK1</accession>
<evidence type="ECO:0000313" key="3">
    <source>
        <dbReference type="EMBL" id="GMN50785.1"/>
    </source>
</evidence>
<evidence type="ECO:0000259" key="2">
    <source>
        <dbReference type="Pfam" id="PF09331"/>
    </source>
</evidence>
<dbReference type="PANTHER" id="PTHR48449">
    <property type="entry name" value="DUF1985 DOMAIN-CONTAINING PROTEIN"/>
    <property type="match status" value="1"/>
</dbReference>